<reference evidence="3" key="1">
    <citation type="journal article" date="2019" name="Int. J. Syst. Evol. Microbiol.">
        <title>The Global Catalogue of Microorganisms (GCM) 10K type strain sequencing project: providing services to taxonomists for standard genome sequencing and annotation.</title>
        <authorList>
            <consortium name="The Broad Institute Genomics Platform"/>
            <consortium name="The Broad Institute Genome Sequencing Center for Infectious Disease"/>
            <person name="Wu L."/>
            <person name="Ma J."/>
        </authorList>
    </citation>
    <scope>NUCLEOTIDE SEQUENCE [LARGE SCALE GENOMIC DNA]</scope>
    <source>
        <strain evidence="3">NBRC 110140</strain>
    </source>
</reference>
<proteinExistence type="predicted"/>
<comment type="caution">
    <text evidence="2">The sequence shown here is derived from an EMBL/GenBank/DDBJ whole genome shotgun (WGS) entry which is preliminary data.</text>
</comment>
<evidence type="ECO:0000259" key="1">
    <source>
        <dbReference type="Pfam" id="PF13403"/>
    </source>
</evidence>
<sequence length="378" mass="40447">MVAILDWTVFETGGTNTVTDAASGHDATVTVSTTDMTFFADTNGTFNTSGFVYSQGAQDGVPEGMDVSFGEDVENLTFEIMDLDGNPGGWSDEVNIQAFDLAGNPVAVIFTSVDGTYQNTSVSGNTYTVNASGNAETAFNGSGEDDSVFVSFAGPVASLIITMSNGPVDDSAGIIGITDMSFDVVCFTPGTLIDTPRGGIPVEALNVGDFVQTVDNGLQKIRWIGHKKLEGSRLRAQPNLRPVRISAHSFGPGMPRRDMLVSPQHRIMIENTMTQLAFAQMQVLAPAKGLLNETSIQVDWQVDQVEYIHILFDQHQLITSDGLITESFQPGDMSVAGLDDAARTEVLTLFPDLAYNCESFGPSARLSLSVKESCILEV</sequence>
<gene>
    <name evidence="2" type="ORF">GCM10007939_10380</name>
</gene>
<dbReference type="InterPro" id="IPR028992">
    <property type="entry name" value="Hedgehog/Intein_dom"/>
</dbReference>
<dbReference type="Pfam" id="PF13403">
    <property type="entry name" value="Hint_2"/>
    <property type="match status" value="1"/>
</dbReference>
<dbReference type="EMBL" id="BSNN01000002">
    <property type="protein sequence ID" value="GLQ34755.1"/>
    <property type="molecule type" value="Genomic_DNA"/>
</dbReference>
<dbReference type="Proteomes" id="UP001156694">
    <property type="component" value="Unassembled WGS sequence"/>
</dbReference>
<evidence type="ECO:0000313" key="3">
    <source>
        <dbReference type="Proteomes" id="UP001156694"/>
    </source>
</evidence>
<name>A0ABQ5VTW4_9RHOB</name>
<keyword evidence="3" id="KW-1185">Reference proteome</keyword>
<protein>
    <recommendedName>
        <fullName evidence="1">Hedgehog/Intein (Hint) domain-containing protein</fullName>
    </recommendedName>
</protein>
<dbReference type="InterPro" id="IPR036844">
    <property type="entry name" value="Hint_dom_sf"/>
</dbReference>
<accession>A0ABQ5VTW4</accession>
<dbReference type="SUPFAM" id="SSF51294">
    <property type="entry name" value="Hedgehog/intein (Hint) domain"/>
    <property type="match status" value="1"/>
</dbReference>
<dbReference type="Gene3D" id="2.170.16.10">
    <property type="entry name" value="Hedgehog/Intein (Hint) domain"/>
    <property type="match status" value="1"/>
</dbReference>
<evidence type="ECO:0000313" key="2">
    <source>
        <dbReference type="EMBL" id="GLQ34755.1"/>
    </source>
</evidence>
<organism evidence="2 3">
    <name type="scientific">Amylibacter marinus</name>
    <dbReference type="NCBI Taxonomy" id="1475483"/>
    <lineage>
        <taxon>Bacteria</taxon>
        <taxon>Pseudomonadati</taxon>
        <taxon>Pseudomonadota</taxon>
        <taxon>Alphaproteobacteria</taxon>
        <taxon>Rhodobacterales</taxon>
        <taxon>Paracoccaceae</taxon>
        <taxon>Amylibacter</taxon>
    </lineage>
</organism>
<feature type="domain" description="Hedgehog/Intein (Hint)" evidence="1">
    <location>
        <begin position="185"/>
        <end position="332"/>
    </location>
</feature>
<dbReference type="RefSeq" id="WP_284376729.1">
    <property type="nucleotide sequence ID" value="NZ_BSNN01000002.1"/>
</dbReference>